<gene>
    <name evidence="2" type="ORF">FGIG_00546</name>
</gene>
<organism evidence="2 3">
    <name type="scientific">Fasciola gigantica</name>
    <name type="common">Giant liver fluke</name>
    <dbReference type="NCBI Taxonomy" id="46835"/>
    <lineage>
        <taxon>Eukaryota</taxon>
        <taxon>Metazoa</taxon>
        <taxon>Spiralia</taxon>
        <taxon>Lophotrochozoa</taxon>
        <taxon>Platyhelminthes</taxon>
        <taxon>Trematoda</taxon>
        <taxon>Digenea</taxon>
        <taxon>Plagiorchiida</taxon>
        <taxon>Echinostomata</taxon>
        <taxon>Echinostomatoidea</taxon>
        <taxon>Fasciolidae</taxon>
        <taxon>Fasciola</taxon>
    </lineage>
</organism>
<keyword evidence="3" id="KW-1185">Reference proteome</keyword>
<reference evidence="2 3" key="1">
    <citation type="submission" date="2019-04" db="EMBL/GenBank/DDBJ databases">
        <title>Annotation for the trematode Fasciola gigantica.</title>
        <authorList>
            <person name="Choi Y.-J."/>
        </authorList>
    </citation>
    <scope>NUCLEOTIDE SEQUENCE [LARGE SCALE GENOMIC DNA]</scope>
    <source>
        <strain evidence="2">Uganda_cow_1</strain>
    </source>
</reference>
<evidence type="ECO:0000256" key="1">
    <source>
        <dbReference type="SAM" id="MobiDB-lite"/>
    </source>
</evidence>
<dbReference type="AlphaFoldDB" id="A0A504Z2S8"/>
<protein>
    <submittedName>
        <fullName evidence="2">Uncharacterized protein</fullName>
    </submittedName>
</protein>
<dbReference type="EMBL" id="SUNJ01005105">
    <property type="protein sequence ID" value="TPP63890.1"/>
    <property type="molecule type" value="Genomic_DNA"/>
</dbReference>
<comment type="caution">
    <text evidence="2">The sequence shown here is derived from an EMBL/GenBank/DDBJ whole genome shotgun (WGS) entry which is preliminary data.</text>
</comment>
<evidence type="ECO:0000313" key="3">
    <source>
        <dbReference type="Proteomes" id="UP000316759"/>
    </source>
</evidence>
<accession>A0A504Z2S8</accession>
<sequence>MGTGGVGRSPPLFRLTNACCWTVDEIYHTGNIPSYMHSSQIISKTQLNSKGIFFPNLVCQRQRMIPFSQQYTVRRRIPVPLSSDDSSVEIPLSQGIRTESPIQFPDSPGDVMDLGHSSPSPPILKSQRRSTEDATLSNVASPRYVG</sequence>
<feature type="region of interest" description="Disordered" evidence="1">
    <location>
        <begin position="81"/>
        <end position="146"/>
    </location>
</feature>
<dbReference type="Proteomes" id="UP000316759">
    <property type="component" value="Unassembled WGS sequence"/>
</dbReference>
<proteinExistence type="predicted"/>
<name>A0A504Z2S8_FASGI</name>
<evidence type="ECO:0000313" key="2">
    <source>
        <dbReference type="EMBL" id="TPP63890.1"/>
    </source>
</evidence>